<reference evidence="12 13" key="1">
    <citation type="submission" date="2019-08" db="EMBL/GenBank/DDBJ databases">
        <title>In-depth cultivation of the pig gut microbiome towards novel bacterial diversity and tailored functional studies.</title>
        <authorList>
            <person name="Wylensek D."/>
            <person name="Hitch T.C.A."/>
            <person name="Clavel T."/>
        </authorList>
    </citation>
    <scope>NUCLEOTIDE SEQUENCE [LARGE SCALE GENOMIC DNA]</scope>
    <source>
        <strain evidence="12 13">WCA-380-WT-2B</strain>
    </source>
</reference>
<keyword evidence="2" id="KW-0813">Transport</keyword>
<dbReference type="GO" id="GO:0051205">
    <property type="term" value="P:protein insertion into membrane"/>
    <property type="evidence" value="ECO:0007669"/>
    <property type="project" value="TreeGrafter"/>
</dbReference>
<evidence type="ECO:0000256" key="9">
    <source>
        <dbReference type="RuleBase" id="RU003945"/>
    </source>
</evidence>
<keyword evidence="4 9" id="KW-0812">Transmembrane</keyword>
<comment type="caution">
    <text evidence="12">The sequence shown here is derived from an EMBL/GenBank/DDBJ whole genome shotgun (WGS) entry which is preliminary data.</text>
</comment>
<feature type="transmembrane region" description="Helical" evidence="10">
    <location>
        <begin position="183"/>
        <end position="205"/>
    </location>
</feature>
<evidence type="ECO:0000256" key="2">
    <source>
        <dbReference type="ARBA" id="ARBA00022448"/>
    </source>
</evidence>
<evidence type="ECO:0000313" key="12">
    <source>
        <dbReference type="EMBL" id="MSS77586.1"/>
    </source>
</evidence>
<dbReference type="EMBL" id="VULQ01000003">
    <property type="protein sequence ID" value="MSS77586.1"/>
    <property type="molecule type" value="Genomic_DNA"/>
</dbReference>
<evidence type="ECO:0000256" key="10">
    <source>
        <dbReference type="SAM" id="Phobius"/>
    </source>
</evidence>
<dbReference type="PANTHER" id="PTHR12428">
    <property type="entry name" value="OXA1"/>
    <property type="match status" value="1"/>
</dbReference>
<name>A0A6N7VRU1_9FIRM</name>
<dbReference type="InterPro" id="IPR001708">
    <property type="entry name" value="YidC/ALB3/OXA1/COX18"/>
</dbReference>
<keyword evidence="5" id="KW-0653">Protein transport</keyword>
<feature type="transmembrane region" description="Helical" evidence="10">
    <location>
        <begin position="96"/>
        <end position="120"/>
    </location>
</feature>
<protein>
    <submittedName>
        <fullName evidence="12">YidC/Oxa1 family membrane protein insertase</fullName>
    </submittedName>
</protein>
<dbReference type="Proteomes" id="UP000441925">
    <property type="component" value="Unassembled WGS sequence"/>
</dbReference>
<keyword evidence="7 10" id="KW-0472">Membrane</keyword>
<evidence type="ECO:0000256" key="5">
    <source>
        <dbReference type="ARBA" id="ARBA00022927"/>
    </source>
</evidence>
<dbReference type="GO" id="GO:0005886">
    <property type="term" value="C:plasma membrane"/>
    <property type="evidence" value="ECO:0007669"/>
    <property type="project" value="UniProtKB-SubCell"/>
</dbReference>
<dbReference type="NCBIfam" id="TIGR03592">
    <property type="entry name" value="yidC_oxa1_cterm"/>
    <property type="match status" value="1"/>
</dbReference>
<evidence type="ECO:0000256" key="1">
    <source>
        <dbReference type="ARBA" id="ARBA00004651"/>
    </source>
</evidence>
<feature type="transmembrane region" description="Helical" evidence="10">
    <location>
        <begin position="30"/>
        <end position="49"/>
    </location>
</feature>
<feature type="domain" description="Membrane insertase YidC/Oxa/ALB C-terminal" evidence="11">
    <location>
        <begin position="33"/>
        <end position="221"/>
    </location>
</feature>
<evidence type="ECO:0000256" key="3">
    <source>
        <dbReference type="ARBA" id="ARBA00022475"/>
    </source>
</evidence>
<dbReference type="PANTHER" id="PTHR12428:SF65">
    <property type="entry name" value="CYTOCHROME C OXIDASE ASSEMBLY PROTEIN COX18, MITOCHONDRIAL"/>
    <property type="match status" value="1"/>
</dbReference>
<proteinExistence type="inferred from homology"/>
<evidence type="ECO:0000313" key="13">
    <source>
        <dbReference type="Proteomes" id="UP000441925"/>
    </source>
</evidence>
<evidence type="ECO:0000259" key="11">
    <source>
        <dbReference type="Pfam" id="PF02096"/>
    </source>
</evidence>
<keyword evidence="8" id="KW-0143">Chaperone</keyword>
<dbReference type="Pfam" id="PF02096">
    <property type="entry name" value="60KD_IMP"/>
    <property type="match status" value="1"/>
</dbReference>
<dbReference type="AlphaFoldDB" id="A0A6N7VRU1"/>
<comment type="similarity">
    <text evidence="9">Belongs to the OXA1/ALB3/YidC family.</text>
</comment>
<organism evidence="12 13">
    <name type="scientific">Anaerococcus porci</name>
    <dbReference type="NCBI Taxonomy" id="2652269"/>
    <lineage>
        <taxon>Bacteria</taxon>
        <taxon>Bacillati</taxon>
        <taxon>Bacillota</taxon>
        <taxon>Tissierellia</taxon>
        <taxon>Tissierellales</taxon>
        <taxon>Peptoniphilaceae</taxon>
        <taxon>Anaerococcus</taxon>
    </lineage>
</organism>
<dbReference type="CDD" id="cd20070">
    <property type="entry name" value="5TM_YidC_Alb3"/>
    <property type="match status" value="1"/>
</dbReference>
<keyword evidence="13" id="KW-1185">Reference proteome</keyword>
<evidence type="ECO:0000256" key="4">
    <source>
        <dbReference type="ARBA" id="ARBA00022692"/>
    </source>
</evidence>
<dbReference type="GO" id="GO:0032977">
    <property type="term" value="F:membrane insertase activity"/>
    <property type="evidence" value="ECO:0007669"/>
    <property type="project" value="InterPro"/>
</dbReference>
<evidence type="ECO:0000256" key="7">
    <source>
        <dbReference type="ARBA" id="ARBA00023136"/>
    </source>
</evidence>
<dbReference type="RefSeq" id="WP_154539857.1">
    <property type="nucleotide sequence ID" value="NZ_JAXDSU010000019.1"/>
</dbReference>
<dbReference type="InterPro" id="IPR028055">
    <property type="entry name" value="YidC/Oxa/ALB_C"/>
</dbReference>
<keyword evidence="6 10" id="KW-1133">Transmembrane helix</keyword>
<dbReference type="GO" id="GO:0015031">
    <property type="term" value="P:protein transport"/>
    <property type="evidence" value="ECO:0007669"/>
    <property type="project" value="UniProtKB-KW"/>
</dbReference>
<sequence length="251" mass="28464">MLNFIAQLLGSLMKLIYETLVNNFTEPESMSFYAISIIIMTALVSLITIPMTMNQQKQAAKSSEMQPKIEEIKKKYSYDPQIMQQKMQEFYKQEGVGPGLSSCLVMIFQLLILLSLYRVIQNPDKFVFDGGLHAIRNDFLWVPSLSKADPLFYGLPLLTSISQLLVQLFTMKTSPATNAQAPGMGSMNTMLMVMPIMYYFIFRGLPAGLPLYWTTSSIARLVILGGQYLIGLRKRDEEVENEKINNKNSKN</sequence>
<keyword evidence="3" id="KW-1003">Cell membrane</keyword>
<accession>A0A6N7VRU1</accession>
<evidence type="ECO:0000256" key="6">
    <source>
        <dbReference type="ARBA" id="ARBA00022989"/>
    </source>
</evidence>
<dbReference type="InterPro" id="IPR047196">
    <property type="entry name" value="YidC_ALB_C"/>
</dbReference>
<gene>
    <name evidence="12" type="ORF">FYJ26_04040</name>
</gene>
<evidence type="ECO:0000256" key="8">
    <source>
        <dbReference type="ARBA" id="ARBA00023186"/>
    </source>
</evidence>
<comment type="subcellular location">
    <subcellularLocation>
        <location evidence="1">Cell membrane</location>
        <topology evidence="1">Multi-pass membrane protein</topology>
    </subcellularLocation>
    <subcellularLocation>
        <location evidence="9">Membrane</location>
        <topology evidence="9">Multi-pass membrane protein</topology>
    </subcellularLocation>
</comment>